<dbReference type="Pfam" id="PF01852">
    <property type="entry name" value="START"/>
    <property type="match status" value="1"/>
</dbReference>
<dbReference type="Gene3D" id="3.30.530.20">
    <property type="match status" value="1"/>
</dbReference>
<dbReference type="AlphaFoldDB" id="A0AAU9KUN0"/>
<comment type="caution">
    <text evidence="2">The sequence shown here is derived from an EMBL/GenBank/DDBJ whole genome shotgun (WGS) entry which is preliminary data.</text>
</comment>
<dbReference type="Proteomes" id="UP001160483">
    <property type="component" value="Unassembled WGS sequence"/>
</dbReference>
<dbReference type="InterPro" id="IPR052727">
    <property type="entry name" value="Rab4/Rab5_effector"/>
</dbReference>
<protein>
    <recommendedName>
        <fullName evidence="1">START domain-containing protein</fullName>
    </recommendedName>
</protein>
<reference evidence="2" key="1">
    <citation type="submission" date="2021-11" db="EMBL/GenBank/DDBJ databases">
        <authorList>
            <person name="Islam A."/>
            <person name="Islam S."/>
            <person name="Flora M.S."/>
            <person name="Rahman M."/>
            <person name="Ziaur R.M."/>
            <person name="Epstein J.H."/>
            <person name="Hassan M."/>
            <person name="Klassen M."/>
            <person name="Woodard K."/>
            <person name="Webb A."/>
            <person name="Webby R.J."/>
            <person name="El Zowalaty M.E."/>
        </authorList>
    </citation>
    <scope>NUCLEOTIDE SEQUENCE</scope>
    <source>
        <strain evidence="2">Pbs3</strain>
    </source>
</reference>
<proteinExistence type="predicted"/>
<dbReference type="PANTHER" id="PTHR13510:SF44">
    <property type="entry name" value="RABENOSYN-5"/>
    <property type="match status" value="1"/>
</dbReference>
<dbReference type="InterPro" id="IPR002913">
    <property type="entry name" value="START_lipid-bd_dom"/>
</dbReference>
<feature type="domain" description="START" evidence="1">
    <location>
        <begin position="93"/>
        <end position="253"/>
    </location>
</feature>
<evidence type="ECO:0000313" key="3">
    <source>
        <dbReference type="Proteomes" id="UP001160483"/>
    </source>
</evidence>
<gene>
    <name evidence="2" type="ORF">PBS003_LOCUS1188</name>
</gene>
<organism evidence="2 3">
    <name type="scientific">Peronospora belbahrii</name>
    <dbReference type="NCBI Taxonomy" id="622444"/>
    <lineage>
        <taxon>Eukaryota</taxon>
        <taxon>Sar</taxon>
        <taxon>Stramenopiles</taxon>
        <taxon>Oomycota</taxon>
        <taxon>Peronosporomycetes</taxon>
        <taxon>Peronosporales</taxon>
        <taxon>Peronosporaceae</taxon>
        <taxon>Peronospora</taxon>
    </lineage>
</organism>
<name>A0AAU9KUN0_9STRA</name>
<dbReference type="EMBL" id="CAKKTJ010000104">
    <property type="protein sequence ID" value="CAH0474332.1"/>
    <property type="molecule type" value="Genomic_DNA"/>
</dbReference>
<evidence type="ECO:0000259" key="1">
    <source>
        <dbReference type="Pfam" id="PF01852"/>
    </source>
</evidence>
<sequence>MGKDRFVVNPFEELSLSRADKDSLKEFGYTFVEQNVEKYEAFVARGGPNVDEKKWKLIKNKFGTRVYLERESINHPSENGAKTEFPEFLMTGTTWGTVDDCMFGAVNPTLESMRIKASYVEDMSGGAVLATLDVPTIEEPFKSMTVKWMELDLPFASTSLVKNRDYVYLECTKMVRLSTGERVGVMTFHSVNFPQAKELPGRIRANITVCCIFRRLGPDTIQVYGSGFVDPGGDMIKALVMPSIATGYLTTLKYAHCSNMKKMAWMLAKRYALAKELGTPTRPSICVTCTNPISKFRVGDYSRSVSGTCKLCSGYLCRSCRFQCKVTFVGSDLQLVQRKVSFCGLCLQKVRNMSPMEIAREHAADCCKQAMSCIGIDSSSSASTSSD</sequence>
<accession>A0AAU9KUN0</accession>
<dbReference type="PANTHER" id="PTHR13510">
    <property type="entry name" value="FYVE-FINGER-CONTAINING RAB5 EFFECTOR PROTEIN RABENOSYN-5-RELATED"/>
    <property type="match status" value="1"/>
</dbReference>
<evidence type="ECO:0000313" key="2">
    <source>
        <dbReference type="EMBL" id="CAH0474332.1"/>
    </source>
</evidence>
<dbReference type="GO" id="GO:0008289">
    <property type="term" value="F:lipid binding"/>
    <property type="evidence" value="ECO:0007669"/>
    <property type="project" value="InterPro"/>
</dbReference>
<dbReference type="InterPro" id="IPR023393">
    <property type="entry name" value="START-like_dom_sf"/>
</dbReference>
<dbReference type="SUPFAM" id="SSF55961">
    <property type="entry name" value="Bet v1-like"/>
    <property type="match status" value="1"/>
</dbReference>